<reference evidence="2" key="2">
    <citation type="submission" date="2020-11" db="EMBL/GenBank/DDBJ databases">
        <authorList>
            <person name="McCartney M.A."/>
            <person name="Auch B."/>
            <person name="Kono T."/>
            <person name="Mallez S."/>
            <person name="Becker A."/>
            <person name="Gohl D.M."/>
            <person name="Silverstein K.A.T."/>
            <person name="Koren S."/>
            <person name="Bechman K.B."/>
            <person name="Herman A."/>
            <person name="Abrahante J.E."/>
            <person name="Garbe J."/>
        </authorList>
    </citation>
    <scope>NUCLEOTIDE SEQUENCE</scope>
    <source>
        <strain evidence="2">Duluth1</strain>
        <tissue evidence="2">Whole animal</tissue>
    </source>
</reference>
<comment type="caution">
    <text evidence="2">The sequence shown here is derived from an EMBL/GenBank/DDBJ whole genome shotgun (WGS) entry which is preliminary data.</text>
</comment>
<dbReference type="Proteomes" id="UP000828390">
    <property type="component" value="Unassembled WGS sequence"/>
</dbReference>
<keyword evidence="3" id="KW-1185">Reference proteome</keyword>
<protein>
    <submittedName>
        <fullName evidence="2">Uncharacterized protein</fullName>
    </submittedName>
</protein>
<evidence type="ECO:0000313" key="3">
    <source>
        <dbReference type="Proteomes" id="UP000828390"/>
    </source>
</evidence>
<proteinExistence type="predicted"/>
<evidence type="ECO:0000256" key="1">
    <source>
        <dbReference type="SAM" id="MobiDB-lite"/>
    </source>
</evidence>
<organism evidence="2 3">
    <name type="scientific">Dreissena polymorpha</name>
    <name type="common">Zebra mussel</name>
    <name type="synonym">Mytilus polymorpha</name>
    <dbReference type="NCBI Taxonomy" id="45954"/>
    <lineage>
        <taxon>Eukaryota</taxon>
        <taxon>Metazoa</taxon>
        <taxon>Spiralia</taxon>
        <taxon>Lophotrochozoa</taxon>
        <taxon>Mollusca</taxon>
        <taxon>Bivalvia</taxon>
        <taxon>Autobranchia</taxon>
        <taxon>Heteroconchia</taxon>
        <taxon>Euheterodonta</taxon>
        <taxon>Imparidentia</taxon>
        <taxon>Neoheterodontei</taxon>
        <taxon>Myida</taxon>
        <taxon>Dreissenoidea</taxon>
        <taxon>Dreissenidae</taxon>
        <taxon>Dreissena</taxon>
    </lineage>
</organism>
<sequence length="137" mass="15438">MLTIASFDGNTTRVRHVDRSTIYAKIDDNEIIPLISNNSETHRHKLHVSCSHISLSPTVEVSQTSLSRFNARHCRSWTVKVIGNGISSVNESDRNSSYDEENQKKGTLILKPTDSNRRRWRSAARSQPPDPLTSLPV</sequence>
<reference evidence="2" key="1">
    <citation type="journal article" date="2019" name="bioRxiv">
        <title>The Genome of the Zebra Mussel, Dreissena polymorpha: A Resource for Invasive Species Research.</title>
        <authorList>
            <person name="McCartney M.A."/>
            <person name="Auch B."/>
            <person name="Kono T."/>
            <person name="Mallez S."/>
            <person name="Zhang Y."/>
            <person name="Obille A."/>
            <person name="Becker A."/>
            <person name="Abrahante J.E."/>
            <person name="Garbe J."/>
            <person name="Badalamenti J.P."/>
            <person name="Herman A."/>
            <person name="Mangelson H."/>
            <person name="Liachko I."/>
            <person name="Sullivan S."/>
            <person name="Sone E.D."/>
            <person name="Koren S."/>
            <person name="Silverstein K.A.T."/>
            <person name="Beckman K.B."/>
            <person name="Gohl D.M."/>
        </authorList>
    </citation>
    <scope>NUCLEOTIDE SEQUENCE</scope>
    <source>
        <strain evidence="2">Duluth1</strain>
        <tissue evidence="2">Whole animal</tissue>
    </source>
</reference>
<feature type="compositionally biased region" description="Basic and acidic residues" evidence="1">
    <location>
        <begin position="91"/>
        <end position="104"/>
    </location>
</feature>
<feature type="region of interest" description="Disordered" evidence="1">
    <location>
        <begin position="88"/>
        <end position="137"/>
    </location>
</feature>
<gene>
    <name evidence="2" type="ORF">DPMN_131121</name>
</gene>
<evidence type="ECO:0000313" key="2">
    <source>
        <dbReference type="EMBL" id="KAH3829133.1"/>
    </source>
</evidence>
<name>A0A9D4H5V4_DREPO</name>
<accession>A0A9D4H5V4</accession>
<dbReference type="EMBL" id="JAIWYP010000005">
    <property type="protein sequence ID" value="KAH3829133.1"/>
    <property type="molecule type" value="Genomic_DNA"/>
</dbReference>
<dbReference type="AlphaFoldDB" id="A0A9D4H5V4"/>